<evidence type="ECO:0000313" key="2">
    <source>
        <dbReference type="Proteomes" id="UP000302139"/>
    </source>
</evidence>
<dbReference type="Proteomes" id="UP000302139">
    <property type="component" value="Unassembled WGS sequence"/>
</dbReference>
<evidence type="ECO:0000313" key="1">
    <source>
        <dbReference type="EMBL" id="GDY61782.1"/>
    </source>
</evidence>
<dbReference type="EMBL" id="BJHX01000001">
    <property type="protein sequence ID" value="GDY61782.1"/>
    <property type="molecule type" value="Genomic_DNA"/>
</dbReference>
<organism evidence="1 2">
    <name type="scientific">Streptomyces avermitilis</name>
    <dbReference type="NCBI Taxonomy" id="33903"/>
    <lineage>
        <taxon>Bacteria</taxon>
        <taxon>Bacillati</taxon>
        <taxon>Actinomycetota</taxon>
        <taxon>Actinomycetes</taxon>
        <taxon>Kitasatosporales</taxon>
        <taxon>Streptomycetaceae</taxon>
        <taxon>Streptomyces</taxon>
    </lineage>
</organism>
<proteinExistence type="predicted"/>
<accession>A0A4D4LKC4</accession>
<protein>
    <submittedName>
        <fullName evidence="1">Uncharacterized protein</fullName>
    </submittedName>
</protein>
<sequence>MRLGRGLARGSADVVAVPYTFQSSGGSRFRLPFVRKTRWAVSTRLVSEWASSCRIAQTRASRKAFRYVTSLPPCAGGSALARARPRMLLKLVLSPPSPCMTMAS</sequence>
<gene>
    <name evidence="1" type="ORF">SAV14893_011750</name>
</gene>
<reference evidence="1 2" key="1">
    <citation type="submission" date="2019-04" db="EMBL/GenBank/DDBJ databases">
        <title>Draft genome sequences of Streptomyces avermitilis NBRC 14893.</title>
        <authorList>
            <person name="Komaki H."/>
            <person name="Tamura T."/>
            <person name="Hosoyama A."/>
        </authorList>
    </citation>
    <scope>NUCLEOTIDE SEQUENCE [LARGE SCALE GENOMIC DNA]</scope>
    <source>
        <strain evidence="1 2">NBRC 14893</strain>
    </source>
</reference>
<name>A0A4D4LKC4_STRAX</name>
<comment type="caution">
    <text evidence="1">The sequence shown here is derived from an EMBL/GenBank/DDBJ whole genome shotgun (WGS) entry which is preliminary data.</text>
</comment>
<dbReference type="AlphaFoldDB" id="A0A4D4LKC4"/>